<evidence type="ECO:0000256" key="20">
    <source>
        <dbReference type="PIRSR" id="PIRSR603187-2"/>
    </source>
</evidence>
<gene>
    <name evidence="21" type="primary">pldA</name>
</gene>
<evidence type="ECO:0000256" key="6">
    <source>
        <dbReference type="ARBA" id="ARBA00013179"/>
    </source>
</evidence>
<dbReference type="RefSeq" id="WP_026805449.1">
    <property type="nucleotide sequence ID" value="NZ_CP053837.1"/>
</dbReference>
<name>A0A2K9Y595_9BACT</name>
<evidence type="ECO:0000256" key="4">
    <source>
        <dbReference type="ARBA" id="ARBA00010525"/>
    </source>
</evidence>
<evidence type="ECO:0000256" key="16">
    <source>
        <dbReference type="ARBA" id="ARBA00023136"/>
    </source>
</evidence>
<keyword evidence="13 20" id="KW-0106">Calcium</keyword>
<evidence type="ECO:0000256" key="3">
    <source>
        <dbReference type="ARBA" id="ARBA00004571"/>
    </source>
</evidence>
<keyword evidence="12" id="KW-0378">Hydrolase</keyword>
<accession>A0A2K9Y595</accession>
<evidence type="ECO:0000256" key="17">
    <source>
        <dbReference type="ARBA" id="ARBA00023237"/>
    </source>
</evidence>
<evidence type="ECO:0000256" key="15">
    <source>
        <dbReference type="ARBA" id="ARBA00023098"/>
    </source>
</evidence>
<feature type="binding site" description="in dimeric form" evidence="20">
    <location>
        <position position="208"/>
    </location>
    <ligand>
        <name>Ca(2+)</name>
        <dbReference type="ChEBI" id="CHEBI:29108"/>
        <label>1</label>
    </ligand>
</feature>
<evidence type="ECO:0000256" key="10">
    <source>
        <dbReference type="ARBA" id="ARBA00022723"/>
    </source>
</evidence>
<dbReference type="SUPFAM" id="SSF56931">
    <property type="entry name" value="Outer membrane phospholipase A (OMPLA)"/>
    <property type="match status" value="1"/>
</dbReference>
<comment type="similarity">
    <text evidence="4">Belongs to the phospholipase A1 family.</text>
</comment>
<dbReference type="PRINTS" id="PR01486">
    <property type="entry name" value="PHPHLIPASEA1"/>
</dbReference>
<keyword evidence="17" id="KW-0998">Cell outer membrane</keyword>
<dbReference type="EC" id="3.1.1.32" evidence="6"/>
<keyword evidence="11" id="KW-0732">Signal</keyword>
<dbReference type="EMBL" id="MG434455">
    <property type="protein sequence ID" value="AUW27339.1"/>
    <property type="molecule type" value="Genomic_DNA"/>
</dbReference>
<dbReference type="PANTHER" id="PTHR40457:SF1">
    <property type="entry name" value="PHOSPHOLIPASE A1"/>
    <property type="match status" value="1"/>
</dbReference>
<dbReference type="GO" id="GO:0008970">
    <property type="term" value="F:phospholipase A1 activity"/>
    <property type="evidence" value="ECO:0007669"/>
    <property type="project" value="UniProtKB-EC"/>
</dbReference>
<dbReference type="EC" id="3.1.1.4" evidence="7"/>
<evidence type="ECO:0000256" key="1">
    <source>
        <dbReference type="ARBA" id="ARBA00000111"/>
    </source>
</evidence>
<dbReference type="PANTHER" id="PTHR40457">
    <property type="entry name" value="PHOSPHOLIPASE A1"/>
    <property type="match status" value="1"/>
</dbReference>
<dbReference type="Pfam" id="PF02253">
    <property type="entry name" value="PLA1"/>
    <property type="match status" value="1"/>
</dbReference>
<feature type="active site" description="Proton acceptor" evidence="19">
    <location>
        <position position="198"/>
    </location>
</feature>
<feature type="binding site" description="in dimeric form" evidence="20">
    <location>
        <position position="165"/>
    </location>
    <ligand>
        <name>Ca(2+)</name>
        <dbReference type="ChEBI" id="CHEBI:29108"/>
        <label>1</label>
    </ligand>
</feature>
<comment type="cofactor">
    <cofactor evidence="20">
        <name>Ca(2+)</name>
        <dbReference type="ChEBI" id="CHEBI:29108"/>
    </cofactor>
    <text evidence="20">Binds 1 Ca(2+) ion per monomer.</text>
</comment>
<dbReference type="GO" id="GO:0009279">
    <property type="term" value="C:cell outer membrane"/>
    <property type="evidence" value="ECO:0007669"/>
    <property type="project" value="UniProtKB-SubCell"/>
</dbReference>
<evidence type="ECO:0000256" key="5">
    <source>
        <dbReference type="ARBA" id="ARBA00011702"/>
    </source>
</evidence>
<dbReference type="OrthoDB" id="188433at2"/>
<evidence type="ECO:0000256" key="13">
    <source>
        <dbReference type="ARBA" id="ARBA00022837"/>
    </source>
</evidence>
<keyword evidence="14" id="KW-0442">Lipid degradation</keyword>
<evidence type="ECO:0000256" key="19">
    <source>
        <dbReference type="PIRSR" id="PIRSR603187-1"/>
    </source>
</evidence>
<comment type="catalytic activity">
    <reaction evidence="1">
        <text>a 1,2-diacyl-sn-glycero-3-phosphocholine + H2O = a 2-acyl-sn-glycero-3-phosphocholine + a fatty acid + H(+)</text>
        <dbReference type="Rhea" id="RHEA:18689"/>
        <dbReference type="ChEBI" id="CHEBI:15377"/>
        <dbReference type="ChEBI" id="CHEBI:15378"/>
        <dbReference type="ChEBI" id="CHEBI:28868"/>
        <dbReference type="ChEBI" id="CHEBI:57643"/>
        <dbReference type="ChEBI" id="CHEBI:57875"/>
        <dbReference type="EC" id="3.1.1.32"/>
    </reaction>
</comment>
<proteinExistence type="inferred from homology"/>
<keyword evidence="15" id="KW-0443">Lipid metabolism</keyword>
<keyword evidence="9" id="KW-0812">Transmembrane</keyword>
<organism evidence="21">
    <name type="scientific">Aliarcobacter faecis</name>
    <dbReference type="NCBI Taxonomy" id="1564138"/>
    <lineage>
        <taxon>Bacteria</taxon>
        <taxon>Pseudomonadati</taxon>
        <taxon>Campylobacterota</taxon>
        <taxon>Epsilonproteobacteria</taxon>
        <taxon>Campylobacterales</taxon>
        <taxon>Arcobacteraceae</taxon>
        <taxon>Aliarcobacter</taxon>
    </lineage>
</organism>
<evidence type="ECO:0000256" key="12">
    <source>
        <dbReference type="ARBA" id="ARBA00022801"/>
    </source>
</evidence>
<feature type="binding site" description="in dimeric form" evidence="20">
    <location>
        <position position="243"/>
    </location>
    <ligand>
        <name>Ca(2+)</name>
        <dbReference type="ChEBI" id="CHEBI:29108"/>
        <label>1</label>
    </ligand>
</feature>
<evidence type="ECO:0000256" key="8">
    <source>
        <dbReference type="ARBA" id="ARBA00022452"/>
    </source>
</evidence>
<comment type="catalytic activity">
    <reaction evidence="2">
        <text>a 1,2-diacyl-sn-glycero-3-phosphocholine + H2O = a 1-acyl-sn-glycero-3-phosphocholine + a fatty acid + H(+)</text>
        <dbReference type="Rhea" id="RHEA:15801"/>
        <dbReference type="ChEBI" id="CHEBI:15377"/>
        <dbReference type="ChEBI" id="CHEBI:15378"/>
        <dbReference type="ChEBI" id="CHEBI:28868"/>
        <dbReference type="ChEBI" id="CHEBI:57643"/>
        <dbReference type="ChEBI" id="CHEBI:58168"/>
        <dbReference type="EC" id="3.1.1.4"/>
    </reaction>
</comment>
<keyword evidence="8" id="KW-1134">Transmembrane beta strand</keyword>
<dbReference type="Gene3D" id="2.40.230.10">
    <property type="entry name" value="Phospholipase A1"/>
    <property type="match status" value="1"/>
</dbReference>
<evidence type="ECO:0000256" key="2">
    <source>
        <dbReference type="ARBA" id="ARBA00001604"/>
    </source>
</evidence>
<feature type="active site" description="Nucleophile" evidence="19">
    <location>
        <position position="200"/>
    </location>
</feature>
<comment type="subunit">
    <text evidence="5">Homodimer; dimerization is reversible, and the dimeric form is the active one.</text>
</comment>
<dbReference type="AlphaFoldDB" id="A0A2K9Y595"/>
<reference evidence="21" key="1">
    <citation type="submission" date="2017-11" db="EMBL/GenBank/DDBJ databases">
        <title>Pathogenicity Assessment of Arcobacter faecis and Arcobacter lanthieri Using Novel Virulence, Antibiotic Resistance and Toxin Gene-specific PCR-based Assays.</title>
        <authorList>
            <person name="Khan I.U.H."/>
            <person name="Zambri M."/>
            <person name="Cloutier M."/>
            <person name="Adam Z."/>
            <person name="Lapen D.R."/>
            <person name="Wilkes G."/>
            <person name="Sunohara M."/>
            <person name="Topp E."/>
            <person name="Talbot G."/>
        </authorList>
    </citation>
    <scope>NUCLEOTIDE SEQUENCE</scope>
</reference>
<evidence type="ECO:0000256" key="7">
    <source>
        <dbReference type="ARBA" id="ARBA00013278"/>
    </source>
</evidence>
<evidence type="ECO:0000256" key="11">
    <source>
        <dbReference type="ARBA" id="ARBA00022729"/>
    </source>
</evidence>
<keyword evidence="16" id="KW-0472">Membrane</keyword>
<keyword evidence="10 20" id="KW-0479">Metal-binding</keyword>
<dbReference type="InterPro" id="IPR036541">
    <property type="entry name" value="PLipase_A1_sf"/>
</dbReference>
<dbReference type="GO" id="GO:0046872">
    <property type="term" value="F:metal ion binding"/>
    <property type="evidence" value="ECO:0007669"/>
    <property type="project" value="UniProtKB-KW"/>
</dbReference>
<evidence type="ECO:0000256" key="18">
    <source>
        <dbReference type="ARBA" id="ARBA00032375"/>
    </source>
</evidence>
<dbReference type="GO" id="GO:0016042">
    <property type="term" value="P:lipid catabolic process"/>
    <property type="evidence" value="ECO:0007669"/>
    <property type="project" value="UniProtKB-KW"/>
</dbReference>
<dbReference type="InterPro" id="IPR003187">
    <property type="entry name" value="PLipase_A1"/>
</dbReference>
<comment type="subcellular location">
    <subcellularLocation>
        <location evidence="3">Cell outer membrane</location>
        <topology evidence="3">Multi-pass membrane protein</topology>
    </subcellularLocation>
</comment>
<sequence>MKKFLSILACTFCFASTEQILLEAQKLENEGNFKEAMLLYKKAATINNNKEEKYLNEINKTSQEKGKETNLKRAFFERHIDNVDDNETEKNLEQLVTKDFGIYPYKKNYILPTTYTFNNIEDRHNLETSFQISIEKPLAENFLGLDETVSIGYTQKSFWQTTKHSSPFRETNYEPEIFIQMPVKDNDHFKLLKASFMHSSNGKKDELSRSLNRVYLEGYFQLANLFVVPRVWYRIPESSKDDDNPHFTRYYGYGDLNFLYAYKQHTFELLLRNNLRFDKTNKGAAEFNWTFPLPEFMASKNSYGLFQIFHGYGQSLIDYDRELTNVGIGVAFSR</sequence>
<evidence type="ECO:0000313" key="21">
    <source>
        <dbReference type="EMBL" id="AUW27339.1"/>
    </source>
</evidence>
<dbReference type="GO" id="GO:0004623">
    <property type="term" value="F:phospholipase A2 activity"/>
    <property type="evidence" value="ECO:0007669"/>
    <property type="project" value="UniProtKB-EC"/>
</dbReference>
<evidence type="ECO:0000256" key="14">
    <source>
        <dbReference type="ARBA" id="ARBA00022963"/>
    </source>
</evidence>
<protein>
    <recommendedName>
        <fullName evidence="18">Phosphatidylcholine 1-acylhydrolase</fullName>
        <ecNumber evidence="6">3.1.1.32</ecNumber>
        <ecNumber evidence="7">3.1.1.4</ecNumber>
    </recommendedName>
</protein>
<evidence type="ECO:0000256" key="9">
    <source>
        <dbReference type="ARBA" id="ARBA00022692"/>
    </source>
</evidence>